<proteinExistence type="predicted"/>
<evidence type="ECO:0000313" key="3">
    <source>
        <dbReference type="Proteomes" id="UP001240236"/>
    </source>
</evidence>
<reference evidence="2 3" key="1">
    <citation type="submission" date="2023-07" db="EMBL/GenBank/DDBJ databases">
        <title>Sequencing the genomes of 1000 actinobacteria strains.</title>
        <authorList>
            <person name="Klenk H.-P."/>
        </authorList>
    </citation>
    <scope>NUCLEOTIDE SEQUENCE [LARGE SCALE GENOMIC DNA]</scope>
    <source>
        <strain evidence="2 3">DSM 44709</strain>
    </source>
</reference>
<dbReference type="AlphaFoldDB" id="A0AAE4B3U0"/>
<gene>
    <name evidence="2" type="ORF">J2S42_007232</name>
</gene>
<name>A0AAE4B3U0_9ACTN</name>
<dbReference type="SUPFAM" id="SSF54427">
    <property type="entry name" value="NTF2-like"/>
    <property type="match status" value="1"/>
</dbReference>
<dbReference type="InterPro" id="IPR037401">
    <property type="entry name" value="SnoaL-like"/>
</dbReference>
<accession>A0AAE4B3U0</accession>
<dbReference type="Gene3D" id="3.10.450.50">
    <property type="match status" value="1"/>
</dbReference>
<dbReference type="Pfam" id="PF12680">
    <property type="entry name" value="SnoaL_2"/>
    <property type="match status" value="1"/>
</dbReference>
<protein>
    <recommendedName>
        <fullName evidence="1">SnoaL-like domain-containing protein</fullName>
    </recommendedName>
</protein>
<dbReference type="RefSeq" id="WP_307246622.1">
    <property type="nucleotide sequence ID" value="NZ_JAUSUZ010000001.1"/>
</dbReference>
<organism evidence="2 3">
    <name type="scientific">Catenuloplanes indicus</name>
    <dbReference type="NCBI Taxonomy" id="137267"/>
    <lineage>
        <taxon>Bacteria</taxon>
        <taxon>Bacillati</taxon>
        <taxon>Actinomycetota</taxon>
        <taxon>Actinomycetes</taxon>
        <taxon>Micromonosporales</taxon>
        <taxon>Micromonosporaceae</taxon>
        <taxon>Catenuloplanes</taxon>
    </lineage>
</organism>
<dbReference type="EMBL" id="JAUSUZ010000001">
    <property type="protein sequence ID" value="MDQ0370563.1"/>
    <property type="molecule type" value="Genomic_DNA"/>
</dbReference>
<evidence type="ECO:0000259" key="1">
    <source>
        <dbReference type="Pfam" id="PF12680"/>
    </source>
</evidence>
<comment type="caution">
    <text evidence="2">The sequence shown here is derived from an EMBL/GenBank/DDBJ whole genome shotgun (WGS) entry which is preliminary data.</text>
</comment>
<feature type="domain" description="SnoaL-like" evidence="1">
    <location>
        <begin position="16"/>
        <end position="118"/>
    </location>
</feature>
<keyword evidence="3" id="KW-1185">Reference proteome</keyword>
<dbReference type="InterPro" id="IPR032710">
    <property type="entry name" value="NTF2-like_dom_sf"/>
</dbReference>
<evidence type="ECO:0000313" key="2">
    <source>
        <dbReference type="EMBL" id="MDQ0370563.1"/>
    </source>
</evidence>
<sequence length="127" mass="14257">MSSADAHRVFERYLVAGAMSRDPDAVAALFAEDGVLEWPLHRTRFAGRDEIRHGLRGYYARHTAPTASVDPDRSGCVLHRTTERDTFLVEIDTVFAGSDDATALVWIFRIDGDEQIVRLRDYFAGEA</sequence>
<dbReference type="Proteomes" id="UP001240236">
    <property type="component" value="Unassembled WGS sequence"/>
</dbReference>